<feature type="domain" description="Serine aminopeptidase S33" evidence="1">
    <location>
        <begin position="144"/>
        <end position="260"/>
    </location>
</feature>
<gene>
    <name evidence="2" type="ORF">PNBC_17910</name>
</gene>
<accession>A0A162KY99</accession>
<dbReference type="EMBL" id="LSFN01000036">
    <property type="protein sequence ID" value="OAB71875.1"/>
    <property type="molecule type" value="Genomic_DNA"/>
</dbReference>
<dbReference type="KEGG" id="pcx:LPB68_12980"/>
<dbReference type="AlphaFoldDB" id="A0A162KY99"/>
<dbReference type="STRING" id="1763538.LPB68_12980"/>
<comment type="caution">
    <text evidence="2">The sequence shown here is derived from an EMBL/GenBank/DDBJ whole genome shotgun (WGS) entry which is preliminary data.</text>
</comment>
<sequence>MIPSGSSTIEKTMMVGFLFPDFWDRWMTHGIQKKTVYELRQRINSLEDWITIIQKHANDYDQLAKRVLNQYLFSEAAYYYRITAMNMNLIQWIFPEIGYEKQQWYQRCKDMNQLADELEVDEIKNVIIQVERNHCYGRMRVPEQPRGCVIIVSPIDSSKEEFITFEEHFARNGFATISFDGPGQGETYIINQFKSTLHRWGLFMNEVIDFAASEFPRVPLHLFGISSGGSWAIQGSSHPKVSGAAVVSPLIDQDIKMPDYYKERLSYITDNDENTSVPNLQEFNQVSPILFFSGMKDDIAKTDRLYDLYNKLPLEKQLIEYEDEKHYCFNRMSDILDITADWYIQDAVKR</sequence>
<dbReference type="InterPro" id="IPR022742">
    <property type="entry name" value="Hydrolase_4"/>
</dbReference>
<dbReference type="Proteomes" id="UP000077134">
    <property type="component" value="Unassembled WGS sequence"/>
</dbReference>
<dbReference type="Gene3D" id="3.40.50.1820">
    <property type="entry name" value="alpha/beta hydrolase"/>
    <property type="match status" value="1"/>
</dbReference>
<dbReference type="RefSeq" id="WP_068660530.1">
    <property type="nucleotide sequence ID" value="NZ_CP017770.1"/>
</dbReference>
<dbReference type="InterPro" id="IPR029058">
    <property type="entry name" value="AB_hydrolase_fold"/>
</dbReference>
<keyword evidence="3" id="KW-1185">Reference proteome</keyword>
<organism evidence="2 3">
    <name type="scientific">Paenibacillus crassostreae</name>
    <dbReference type="NCBI Taxonomy" id="1763538"/>
    <lineage>
        <taxon>Bacteria</taxon>
        <taxon>Bacillati</taxon>
        <taxon>Bacillota</taxon>
        <taxon>Bacilli</taxon>
        <taxon>Bacillales</taxon>
        <taxon>Paenibacillaceae</taxon>
        <taxon>Paenibacillus</taxon>
    </lineage>
</organism>
<name>A0A162KY99_9BACL</name>
<reference evidence="2 3" key="1">
    <citation type="submission" date="2016-02" db="EMBL/GenBank/DDBJ databases">
        <title>Paenibacillus sp. LPB0068, isolated from Crassostrea gigas.</title>
        <authorList>
            <person name="Shin S.-K."/>
            <person name="Yi H."/>
        </authorList>
    </citation>
    <scope>NUCLEOTIDE SEQUENCE [LARGE SCALE GENOMIC DNA]</scope>
    <source>
        <strain evidence="2 3">LPB0068</strain>
    </source>
</reference>
<evidence type="ECO:0000313" key="3">
    <source>
        <dbReference type="Proteomes" id="UP000077134"/>
    </source>
</evidence>
<dbReference type="SUPFAM" id="SSF53474">
    <property type="entry name" value="alpha/beta-Hydrolases"/>
    <property type="match status" value="1"/>
</dbReference>
<protein>
    <recommendedName>
        <fullName evidence="1">Serine aminopeptidase S33 domain-containing protein</fullName>
    </recommendedName>
</protein>
<evidence type="ECO:0000259" key="1">
    <source>
        <dbReference type="Pfam" id="PF12146"/>
    </source>
</evidence>
<dbReference type="Pfam" id="PF12146">
    <property type="entry name" value="Hydrolase_4"/>
    <property type="match status" value="1"/>
</dbReference>
<proteinExistence type="predicted"/>
<evidence type="ECO:0000313" key="2">
    <source>
        <dbReference type="EMBL" id="OAB71875.1"/>
    </source>
</evidence>